<dbReference type="AlphaFoldDB" id="A0ABD2MQG5"/>
<feature type="compositionally biased region" description="Acidic residues" evidence="2">
    <location>
        <begin position="578"/>
        <end position="587"/>
    </location>
</feature>
<feature type="region of interest" description="Disordered" evidence="2">
    <location>
        <begin position="439"/>
        <end position="643"/>
    </location>
</feature>
<feature type="compositionally biased region" description="Acidic residues" evidence="2">
    <location>
        <begin position="529"/>
        <end position="555"/>
    </location>
</feature>
<dbReference type="PANTHER" id="PTHR24172:SF4">
    <property type="entry name" value="ANK_REP_REGION DOMAIN-CONTAINING PROTEIN"/>
    <property type="match status" value="1"/>
</dbReference>
<evidence type="ECO:0000256" key="2">
    <source>
        <dbReference type="SAM" id="MobiDB-lite"/>
    </source>
</evidence>
<evidence type="ECO:0000256" key="1">
    <source>
        <dbReference type="PROSITE-ProRule" id="PRU00023"/>
    </source>
</evidence>
<gene>
    <name evidence="3" type="ORF">HHI36_007462</name>
</gene>
<sequence>MQIDLDHINIDFEILVILNFSVIQMGPGNIKQIIRSGDIEKLENIVLEGHGKKLLNEHSSDYKTRMFLKSVPNLMTQIGLLHDAVNSGRLEELQSILNDNKDKKKKLVLAKDENGVGLLHKAVYYDLKDIYKYLIEKFPNTASQKDMEGRTPYHYTALCKDPALVQRMLLNAGADFSILDVRQHSGKYYMNHTEELELPSAQSSASSTRRSTSNREGLNFKKSNIRIWIHQRNLGNLQQVVWEGNGSKLLPEHSNNAKIKKFLEAVPHIMGLVKEIHTDVINGDLESLKSRTRGGTIPPIVLYGKDSNGLTPLHKAAGLGRTEIAEYLIGQYPKSLDAVDNEARTPLHYSSLLKDNGKMADFLIENGADESALDSKQKTAAYYRNRASELDSKLLHVIPDCPRTSKGETYLSKWDWGLLASSASIEEIPKVIKKVKDVENNNKNNNDEIKENGNGNHETTEVDNGEDSDLKNGENTTNGHSEEESKDNDGNNNDAPLGSAVRPDEEIEEEPGEQPNDSTENNNDKENGEEQMEHEEEGNNADQEQEDGLNAENDDHENGDVENHNDHEQENEGGKQEDETEIMENEEEIPKNRSRPSSTATTKPMTGTPEEVNGTDSKKNSAKSSKDEDAEAEGVIEGVVDGENEAEVLNQDGSGSNQADKVDVDALIQSGNMEKLASLVLNGRGDLLVGRSSENPELQAFLENVPVYMDKINRIHVAARNGSLRDLQAALDRRKFAIAKDTISPDGASPLHVAIIFGNTSIVRYLAGRFPETLQQTDVNERIPLHYAATIADNSHYYNLLIHLGSDMRAQDKFGHNPDYYRSNHSEMSHRSLLENFGETELADEMLKDKGM</sequence>
<dbReference type="SMART" id="SM00248">
    <property type="entry name" value="ANK"/>
    <property type="match status" value="7"/>
</dbReference>
<reference evidence="3 4" key="1">
    <citation type="journal article" date="2021" name="BMC Biol.">
        <title>Horizontally acquired antibacterial genes associated with adaptive radiation of ladybird beetles.</title>
        <authorList>
            <person name="Li H.S."/>
            <person name="Tang X.F."/>
            <person name="Huang Y.H."/>
            <person name="Xu Z.Y."/>
            <person name="Chen M.L."/>
            <person name="Du X.Y."/>
            <person name="Qiu B.Y."/>
            <person name="Chen P.T."/>
            <person name="Zhang W."/>
            <person name="Slipinski A."/>
            <person name="Escalona H.E."/>
            <person name="Waterhouse R.M."/>
            <person name="Zwick A."/>
            <person name="Pang H."/>
        </authorList>
    </citation>
    <scope>NUCLEOTIDE SEQUENCE [LARGE SCALE GENOMIC DNA]</scope>
    <source>
        <tissue evidence="3">Whole body of male adult</tissue>
    </source>
</reference>
<keyword evidence="4" id="KW-1185">Reference proteome</keyword>
<proteinExistence type="predicted"/>
<dbReference type="InterPro" id="IPR002110">
    <property type="entry name" value="Ankyrin_rpt"/>
</dbReference>
<keyword evidence="1" id="KW-0040">ANK repeat</keyword>
<dbReference type="PROSITE" id="PS50088">
    <property type="entry name" value="ANK_REPEAT"/>
    <property type="match status" value="5"/>
</dbReference>
<evidence type="ECO:0000313" key="4">
    <source>
        <dbReference type="Proteomes" id="UP001516400"/>
    </source>
</evidence>
<dbReference type="EMBL" id="JABFTP020000021">
    <property type="protein sequence ID" value="KAL3268346.1"/>
    <property type="molecule type" value="Genomic_DNA"/>
</dbReference>
<feature type="compositionally biased region" description="Basic and acidic residues" evidence="2">
    <location>
        <begin position="556"/>
        <end position="577"/>
    </location>
</feature>
<feature type="repeat" description="ANK" evidence="1">
    <location>
        <begin position="342"/>
        <end position="375"/>
    </location>
</feature>
<dbReference type="Proteomes" id="UP001516400">
    <property type="component" value="Unassembled WGS sequence"/>
</dbReference>
<dbReference type="Pfam" id="PF12796">
    <property type="entry name" value="Ank_2"/>
    <property type="match status" value="3"/>
</dbReference>
<feature type="compositionally biased region" description="Basic and acidic residues" evidence="2">
    <location>
        <begin position="439"/>
        <end position="451"/>
    </location>
</feature>
<feature type="repeat" description="ANK" evidence="1">
    <location>
        <begin position="148"/>
        <end position="181"/>
    </location>
</feature>
<organism evidence="3 4">
    <name type="scientific">Cryptolaemus montrouzieri</name>
    <dbReference type="NCBI Taxonomy" id="559131"/>
    <lineage>
        <taxon>Eukaryota</taxon>
        <taxon>Metazoa</taxon>
        <taxon>Ecdysozoa</taxon>
        <taxon>Arthropoda</taxon>
        <taxon>Hexapoda</taxon>
        <taxon>Insecta</taxon>
        <taxon>Pterygota</taxon>
        <taxon>Neoptera</taxon>
        <taxon>Endopterygota</taxon>
        <taxon>Coleoptera</taxon>
        <taxon>Polyphaga</taxon>
        <taxon>Cucujiformia</taxon>
        <taxon>Coccinelloidea</taxon>
        <taxon>Coccinellidae</taxon>
        <taxon>Scymninae</taxon>
        <taxon>Scymnini</taxon>
        <taxon>Cryptolaemus</taxon>
    </lineage>
</organism>
<feature type="repeat" description="ANK" evidence="1">
    <location>
        <begin position="780"/>
        <end position="813"/>
    </location>
</feature>
<feature type="compositionally biased region" description="Acidic residues" evidence="2">
    <location>
        <begin position="628"/>
        <end position="643"/>
    </location>
</feature>
<name>A0ABD2MQG5_9CUCU</name>
<dbReference type="Gene3D" id="1.25.40.20">
    <property type="entry name" value="Ankyrin repeat-containing domain"/>
    <property type="match status" value="3"/>
</dbReference>
<feature type="repeat" description="ANK" evidence="1">
    <location>
        <begin position="746"/>
        <end position="766"/>
    </location>
</feature>
<feature type="repeat" description="ANK" evidence="1">
    <location>
        <begin position="308"/>
        <end position="329"/>
    </location>
</feature>
<feature type="compositionally biased region" description="Basic and acidic residues" evidence="2">
    <location>
        <begin position="480"/>
        <end position="489"/>
    </location>
</feature>
<protein>
    <submittedName>
        <fullName evidence="3">Uncharacterized protein</fullName>
    </submittedName>
</protein>
<dbReference type="SUPFAM" id="SSF48403">
    <property type="entry name" value="Ankyrin repeat"/>
    <property type="match status" value="2"/>
</dbReference>
<feature type="compositionally biased region" description="Polar residues" evidence="2">
    <location>
        <begin position="595"/>
        <end position="605"/>
    </location>
</feature>
<dbReference type="PANTHER" id="PTHR24172">
    <property type="entry name" value="ANK_REP_REGION DOMAIN-CONTAINING PROTEIN"/>
    <property type="match status" value="1"/>
</dbReference>
<dbReference type="InterPro" id="IPR036770">
    <property type="entry name" value="Ankyrin_rpt-contain_sf"/>
</dbReference>
<feature type="compositionally biased region" description="Basic and acidic residues" evidence="2">
    <location>
        <begin position="616"/>
        <end position="627"/>
    </location>
</feature>
<accession>A0ABD2MQG5</accession>
<evidence type="ECO:0000313" key="3">
    <source>
        <dbReference type="EMBL" id="KAL3268346.1"/>
    </source>
</evidence>
<dbReference type="PROSITE" id="PS50297">
    <property type="entry name" value="ANK_REP_REGION"/>
    <property type="match status" value="4"/>
</dbReference>
<dbReference type="PRINTS" id="PR01415">
    <property type="entry name" value="ANKYRIN"/>
</dbReference>
<comment type="caution">
    <text evidence="3">The sequence shown here is derived from an EMBL/GenBank/DDBJ whole genome shotgun (WGS) entry which is preliminary data.</text>
</comment>